<protein>
    <recommendedName>
        <fullName evidence="7">Phosphatidylglycerol--prolipoprotein diacylglyceryl transferase</fullName>
        <ecNumber evidence="7">2.5.1.145</ecNumber>
    </recommendedName>
</protein>
<dbReference type="Pfam" id="PF01790">
    <property type="entry name" value="LGT"/>
    <property type="match status" value="1"/>
</dbReference>
<dbReference type="InterPro" id="IPR001640">
    <property type="entry name" value="Lgt"/>
</dbReference>
<keyword evidence="2 7" id="KW-1003">Cell membrane</keyword>
<feature type="transmembrane region" description="Helical" evidence="7">
    <location>
        <begin position="57"/>
        <end position="78"/>
    </location>
</feature>
<evidence type="ECO:0000256" key="2">
    <source>
        <dbReference type="ARBA" id="ARBA00022475"/>
    </source>
</evidence>
<dbReference type="GO" id="GO:0008961">
    <property type="term" value="F:phosphatidylglycerol-prolipoprotein diacylglyceryl transferase activity"/>
    <property type="evidence" value="ECO:0007669"/>
    <property type="project" value="UniProtKB-UniRule"/>
</dbReference>
<dbReference type="Proteomes" id="UP000298673">
    <property type="component" value="Chromosome"/>
</dbReference>
<gene>
    <name evidence="7" type="primary">lgt</name>
    <name evidence="8" type="ORF">D9V75_02115</name>
</gene>
<comment type="pathway">
    <text evidence="7">Protein modification; lipoprotein biosynthesis (diacylglyceryl transfer).</text>
</comment>
<dbReference type="PROSITE" id="PS01311">
    <property type="entry name" value="LGT"/>
    <property type="match status" value="1"/>
</dbReference>
<comment type="catalytic activity">
    <reaction evidence="7">
        <text>L-cysteinyl-[prolipoprotein] + a 1,2-diacyl-sn-glycero-3-phospho-(1'-sn-glycerol) = an S-1,2-diacyl-sn-glyceryl-L-cysteinyl-[prolipoprotein] + sn-glycerol 1-phosphate + H(+)</text>
        <dbReference type="Rhea" id="RHEA:56712"/>
        <dbReference type="Rhea" id="RHEA-COMP:14679"/>
        <dbReference type="Rhea" id="RHEA-COMP:14680"/>
        <dbReference type="ChEBI" id="CHEBI:15378"/>
        <dbReference type="ChEBI" id="CHEBI:29950"/>
        <dbReference type="ChEBI" id="CHEBI:57685"/>
        <dbReference type="ChEBI" id="CHEBI:64716"/>
        <dbReference type="ChEBI" id="CHEBI:140658"/>
        <dbReference type="EC" id="2.5.1.145"/>
    </reaction>
</comment>
<keyword evidence="8" id="KW-0449">Lipoprotein</keyword>
<dbReference type="PANTHER" id="PTHR30589:SF0">
    <property type="entry name" value="PHOSPHATIDYLGLYCEROL--PROLIPOPROTEIN DIACYLGLYCERYL TRANSFERASE"/>
    <property type="match status" value="1"/>
</dbReference>
<feature type="transmembrane region" description="Helical" evidence="7">
    <location>
        <begin position="20"/>
        <end position="37"/>
    </location>
</feature>
<feature type="transmembrane region" description="Helical" evidence="7">
    <location>
        <begin position="220"/>
        <end position="238"/>
    </location>
</feature>
<evidence type="ECO:0000256" key="4">
    <source>
        <dbReference type="ARBA" id="ARBA00022692"/>
    </source>
</evidence>
<dbReference type="AlphaFoldDB" id="A0A4D6Y8D0"/>
<evidence type="ECO:0000256" key="5">
    <source>
        <dbReference type="ARBA" id="ARBA00022989"/>
    </source>
</evidence>
<comment type="function">
    <text evidence="7">Catalyzes the transfer of the diacylglyceryl group from phosphatidylglycerol to the sulfhydryl group of the N-terminal cysteine of a prolipoprotein, the first step in the formation of mature lipoproteins.</text>
</comment>
<evidence type="ECO:0000313" key="9">
    <source>
        <dbReference type="Proteomes" id="UP000298673"/>
    </source>
</evidence>
<dbReference type="GO" id="GO:0042158">
    <property type="term" value="P:lipoprotein biosynthetic process"/>
    <property type="evidence" value="ECO:0007669"/>
    <property type="project" value="UniProtKB-UniRule"/>
</dbReference>
<feature type="transmembrane region" description="Helical" evidence="7">
    <location>
        <begin position="90"/>
        <end position="114"/>
    </location>
</feature>
<evidence type="ECO:0000256" key="6">
    <source>
        <dbReference type="ARBA" id="ARBA00023136"/>
    </source>
</evidence>
<comment type="similarity">
    <text evidence="1 7">Belongs to the Lgt family.</text>
</comment>
<evidence type="ECO:0000313" key="8">
    <source>
        <dbReference type="EMBL" id="QCI24653.1"/>
    </source>
</evidence>
<dbReference type="GO" id="GO:0005886">
    <property type="term" value="C:plasma membrane"/>
    <property type="evidence" value="ECO:0007669"/>
    <property type="project" value="UniProtKB-SubCell"/>
</dbReference>
<keyword evidence="6 7" id="KW-0472">Membrane</keyword>
<dbReference type="OrthoDB" id="871140at2"/>
<comment type="subcellular location">
    <subcellularLocation>
        <location evidence="7">Cell membrane</location>
        <topology evidence="7">Multi-pass membrane protein</topology>
    </subcellularLocation>
</comment>
<accession>A0A4D6Y8D0</accession>
<dbReference type="HAMAP" id="MF_01147">
    <property type="entry name" value="Lgt"/>
    <property type="match status" value="1"/>
</dbReference>
<organism evidence="8 9">
    <name type="scientific">Buchnera aphidicola</name>
    <name type="common">Muscaphis stroyani</name>
    <dbReference type="NCBI Taxonomy" id="1241869"/>
    <lineage>
        <taxon>Bacteria</taxon>
        <taxon>Pseudomonadati</taxon>
        <taxon>Pseudomonadota</taxon>
        <taxon>Gammaproteobacteria</taxon>
        <taxon>Enterobacterales</taxon>
        <taxon>Erwiniaceae</taxon>
        <taxon>Buchnera</taxon>
    </lineage>
</organism>
<reference evidence="8 9" key="1">
    <citation type="submission" date="2018-12" db="EMBL/GenBank/DDBJ databases">
        <authorList>
            <person name="Chong R.A."/>
        </authorList>
    </citation>
    <scope>NUCLEOTIDE SEQUENCE [LARGE SCALE GENOMIC DNA]</scope>
    <source>
        <strain evidence="8 9">Mst</strain>
    </source>
</reference>
<keyword evidence="4 7" id="KW-0812">Transmembrane</keyword>
<dbReference type="RefSeq" id="WP_158344071.1">
    <property type="nucleotide sequence ID" value="NZ_CP034861.1"/>
</dbReference>
<sequence>MYINFPSFNPVVFSIGPISVHWYGVMYFFGFMFAIWYGKKNHNNKIKFNHNQIETLLCSTFLGACIGGRIGYIIFYNFSYFSHNILSLFYIWKGGMSFHGGLIGSIIVIIYYSFKYNKKILEISDFIVPLVPFGLGAGRLGNFINDELWGRVSPKMTCAMLFPNSYYRDLHEVSEHPELKILMDKYGVLPRHPSQLYEFFLEGIILFFVLYSFQKKKISTGILSSLFLVIYGIFRFFIEFFREPDFKIKLFQHTITMGQILSFPMIIIGIIIIIKTIVTK</sequence>
<feature type="transmembrane region" description="Helical" evidence="7">
    <location>
        <begin position="196"/>
        <end position="213"/>
    </location>
</feature>
<feature type="transmembrane region" description="Helical" evidence="7">
    <location>
        <begin position="250"/>
        <end position="274"/>
    </location>
</feature>
<dbReference type="PANTHER" id="PTHR30589">
    <property type="entry name" value="PROLIPOPROTEIN DIACYLGLYCERYL TRANSFERASE"/>
    <property type="match status" value="1"/>
</dbReference>
<evidence type="ECO:0000256" key="1">
    <source>
        <dbReference type="ARBA" id="ARBA00007150"/>
    </source>
</evidence>
<keyword evidence="5 7" id="KW-1133">Transmembrane helix</keyword>
<feature type="binding site" evidence="7">
    <location>
        <position position="139"/>
    </location>
    <ligand>
        <name>a 1,2-diacyl-sn-glycero-3-phospho-(1'-sn-glycerol)</name>
        <dbReference type="ChEBI" id="CHEBI:64716"/>
    </ligand>
</feature>
<name>A0A4D6Y8D0_9GAMM</name>
<dbReference type="EMBL" id="CP034861">
    <property type="protein sequence ID" value="QCI24653.1"/>
    <property type="molecule type" value="Genomic_DNA"/>
</dbReference>
<proteinExistence type="inferred from homology"/>
<dbReference type="EC" id="2.5.1.145" evidence="7"/>
<dbReference type="NCBIfam" id="TIGR00544">
    <property type="entry name" value="lgt"/>
    <property type="match status" value="1"/>
</dbReference>
<evidence type="ECO:0000256" key="7">
    <source>
        <dbReference type="HAMAP-Rule" id="MF_01147"/>
    </source>
</evidence>
<keyword evidence="3 7" id="KW-0808">Transferase</keyword>
<dbReference type="UniPathway" id="UPA00664"/>
<evidence type="ECO:0000256" key="3">
    <source>
        <dbReference type="ARBA" id="ARBA00022679"/>
    </source>
</evidence>
<feature type="transmembrane region" description="Helical" evidence="7">
    <location>
        <begin position="126"/>
        <end position="144"/>
    </location>
</feature>
<reference evidence="8 9" key="2">
    <citation type="submission" date="2019-05" db="EMBL/GenBank/DDBJ databases">
        <title>Genome evolution of the obligate endosymbiont Buchnera aphidicola.</title>
        <authorList>
            <person name="Moran N.A."/>
        </authorList>
    </citation>
    <scope>NUCLEOTIDE SEQUENCE [LARGE SCALE GENOMIC DNA]</scope>
    <source>
        <strain evidence="8 9">Mst</strain>
    </source>
</reference>